<name>A0A197JCY0_9FUNG</name>
<feature type="compositionally biased region" description="Polar residues" evidence="1">
    <location>
        <begin position="42"/>
        <end position="64"/>
    </location>
</feature>
<evidence type="ECO:0000313" key="3">
    <source>
        <dbReference type="Proteomes" id="UP000078512"/>
    </source>
</evidence>
<dbReference type="EMBL" id="KV442138">
    <property type="protein sequence ID" value="OAQ22878.1"/>
    <property type="molecule type" value="Genomic_DNA"/>
</dbReference>
<feature type="compositionally biased region" description="Polar residues" evidence="1">
    <location>
        <begin position="7"/>
        <end position="26"/>
    </location>
</feature>
<keyword evidence="3" id="KW-1185">Reference proteome</keyword>
<accession>A0A197JCY0</accession>
<evidence type="ECO:0000313" key="2">
    <source>
        <dbReference type="EMBL" id="OAQ22878.1"/>
    </source>
</evidence>
<protein>
    <submittedName>
        <fullName evidence="2">Uncharacterized protein</fullName>
    </submittedName>
</protein>
<gene>
    <name evidence="2" type="ORF">K457DRAFT_267009</name>
</gene>
<organism evidence="2 3">
    <name type="scientific">Linnemannia elongata AG-77</name>
    <dbReference type="NCBI Taxonomy" id="1314771"/>
    <lineage>
        <taxon>Eukaryota</taxon>
        <taxon>Fungi</taxon>
        <taxon>Fungi incertae sedis</taxon>
        <taxon>Mucoromycota</taxon>
        <taxon>Mortierellomycotina</taxon>
        <taxon>Mortierellomycetes</taxon>
        <taxon>Mortierellales</taxon>
        <taxon>Mortierellaceae</taxon>
        <taxon>Linnemannia</taxon>
    </lineage>
</organism>
<dbReference type="AlphaFoldDB" id="A0A197JCY0"/>
<evidence type="ECO:0000256" key="1">
    <source>
        <dbReference type="SAM" id="MobiDB-lite"/>
    </source>
</evidence>
<reference evidence="2 3" key="1">
    <citation type="submission" date="2016-05" db="EMBL/GenBank/DDBJ databases">
        <title>Genome sequencing reveals origins of a unique bacterial endosymbiosis in the earliest lineages of terrestrial Fungi.</title>
        <authorList>
            <consortium name="DOE Joint Genome Institute"/>
            <person name="Uehling J."/>
            <person name="Gryganskyi A."/>
            <person name="Hameed K."/>
            <person name="Tschaplinski T."/>
            <person name="Misztal P."/>
            <person name="Wu S."/>
            <person name="Desiro A."/>
            <person name="Vande Pol N."/>
            <person name="Du Z.-Y."/>
            <person name="Zienkiewicz A."/>
            <person name="Zienkiewicz K."/>
            <person name="Morin E."/>
            <person name="Tisserant E."/>
            <person name="Splivallo R."/>
            <person name="Hainaut M."/>
            <person name="Henrissat B."/>
            <person name="Ohm R."/>
            <person name="Kuo A."/>
            <person name="Yan J."/>
            <person name="Lipzen A."/>
            <person name="Nolan M."/>
            <person name="Labutti K."/>
            <person name="Barry K."/>
            <person name="Goldstein A."/>
            <person name="Labbe J."/>
            <person name="Schadt C."/>
            <person name="Tuskan G."/>
            <person name="Grigoriev I."/>
            <person name="Martin F."/>
            <person name="Vilgalys R."/>
            <person name="Bonito G."/>
        </authorList>
    </citation>
    <scope>NUCLEOTIDE SEQUENCE [LARGE SCALE GENOMIC DNA]</scope>
    <source>
        <strain evidence="2 3">AG-77</strain>
    </source>
</reference>
<dbReference type="Proteomes" id="UP000078512">
    <property type="component" value="Unassembled WGS sequence"/>
</dbReference>
<proteinExistence type="predicted"/>
<feature type="region of interest" description="Disordered" evidence="1">
    <location>
        <begin position="1"/>
        <end position="65"/>
    </location>
</feature>
<sequence>MYGPASNLFTSQQHNHPLNNTTILSDSESERPSLPLPADMPSFTSPRLASRTPNTGSNPRSPWTSVMPLFLSTLTESRLLHRRLDFGG</sequence>